<proteinExistence type="inferred from homology"/>
<dbReference type="InterPro" id="IPR001254">
    <property type="entry name" value="Trypsin_dom"/>
</dbReference>
<feature type="domain" description="Peptidase S1" evidence="3">
    <location>
        <begin position="1"/>
        <end position="239"/>
    </location>
</feature>
<dbReference type="GO" id="GO:0006508">
    <property type="term" value="P:proteolysis"/>
    <property type="evidence" value="ECO:0007669"/>
    <property type="project" value="InterPro"/>
</dbReference>
<gene>
    <name evidence="4" type="ORF">mMyoMyo1_015898</name>
</gene>
<protein>
    <recommendedName>
        <fullName evidence="3">Peptidase S1 domain-containing protein</fullName>
    </recommendedName>
</protein>
<dbReference type="FunFam" id="2.40.10.10:FF:000002">
    <property type="entry name" value="Transmembrane protease serine"/>
    <property type="match status" value="1"/>
</dbReference>
<comment type="caution">
    <text evidence="4">The sequence shown here is derived from an EMBL/GenBank/DDBJ whole genome shotgun (WGS) entry which is preliminary data.</text>
</comment>
<reference evidence="4 5" key="1">
    <citation type="journal article" date="2020" name="Nature">
        <title>Six reference-quality genomes reveal evolution of bat adaptations.</title>
        <authorList>
            <person name="Jebb D."/>
            <person name="Huang Z."/>
            <person name="Pippel M."/>
            <person name="Hughes G.M."/>
            <person name="Lavrichenko K."/>
            <person name="Devanna P."/>
            <person name="Winkler S."/>
            <person name="Jermiin L.S."/>
            <person name="Skirmuntt E.C."/>
            <person name="Katzourakis A."/>
            <person name="Burkitt-Gray L."/>
            <person name="Ray D.A."/>
            <person name="Sullivan K.A.M."/>
            <person name="Roscito J.G."/>
            <person name="Kirilenko B.M."/>
            <person name="Davalos L.M."/>
            <person name="Corthals A.P."/>
            <person name="Power M.L."/>
            <person name="Jones G."/>
            <person name="Ransome R.D."/>
            <person name="Dechmann D.K.N."/>
            <person name="Locatelli A.G."/>
            <person name="Puechmaille S.J."/>
            <person name="Fedrigo O."/>
            <person name="Jarvis E.D."/>
            <person name="Hiller M."/>
            <person name="Vernes S.C."/>
            <person name="Myers E.W."/>
            <person name="Teeling E.C."/>
        </authorList>
    </citation>
    <scope>NUCLEOTIDE SEQUENCE [LARGE SCALE GENOMIC DNA]</scope>
    <source>
        <strain evidence="4">MMyoMyo1</strain>
        <tissue evidence="4">Flight muscle</tissue>
    </source>
</reference>
<dbReference type="SUPFAM" id="SSF50494">
    <property type="entry name" value="Trypsin-like serine proteases"/>
    <property type="match status" value="1"/>
</dbReference>
<evidence type="ECO:0000313" key="5">
    <source>
        <dbReference type="Proteomes" id="UP000527355"/>
    </source>
</evidence>
<keyword evidence="1" id="KW-1015">Disulfide bond</keyword>
<dbReference type="VEuPathDB" id="HostDB:LOC118657778"/>
<evidence type="ECO:0000256" key="2">
    <source>
        <dbReference type="ARBA" id="ARBA00024195"/>
    </source>
</evidence>
<sequence length="274" mass="31244">MVNVSKPPESRNQLSSWRCHLTMSCSFKAKDKPRKDFLAAFSLNSFWKHVWSLTGLMQNRNMMSTLEVIYDDGESSTNNLTTKKVDKLITHRYFDSLLLHNDIALLLLKNPFNFSVMGVPICLTEVNEIQEWRKCHFTISHGGVREKLQKVNVELVERSRCSENMPMVTWDMLCTRSAEDWKDACQGDSGGALVCQKNNKSPWYQLGIVSWNVNCGEKNVIGVYTKVANYLLWMFEETTAAGNSFVPDPDSGYNLLLSPSPILLLSFVMLRLTL</sequence>
<keyword evidence="5" id="KW-1185">Reference proteome</keyword>
<dbReference type="Proteomes" id="UP000527355">
    <property type="component" value="Unassembled WGS sequence"/>
</dbReference>
<dbReference type="EMBL" id="JABWUV010000006">
    <property type="protein sequence ID" value="KAF6349833.1"/>
    <property type="molecule type" value="Genomic_DNA"/>
</dbReference>
<evidence type="ECO:0000259" key="3">
    <source>
        <dbReference type="PROSITE" id="PS50240"/>
    </source>
</evidence>
<dbReference type="InterPro" id="IPR033116">
    <property type="entry name" value="TRYPSIN_SER"/>
</dbReference>
<dbReference type="CDD" id="cd00190">
    <property type="entry name" value="Tryp_SPc"/>
    <property type="match status" value="1"/>
</dbReference>
<evidence type="ECO:0000256" key="1">
    <source>
        <dbReference type="ARBA" id="ARBA00023157"/>
    </source>
</evidence>
<dbReference type="InterPro" id="IPR001314">
    <property type="entry name" value="Peptidase_S1A"/>
</dbReference>
<accession>A0A7J7XJD5</accession>
<evidence type="ECO:0000313" key="4">
    <source>
        <dbReference type="EMBL" id="KAF6349833.1"/>
    </source>
</evidence>
<dbReference type="Pfam" id="PF00089">
    <property type="entry name" value="Trypsin"/>
    <property type="match status" value="1"/>
</dbReference>
<dbReference type="PRINTS" id="PR00722">
    <property type="entry name" value="CHYMOTRYPSIN"/>
</dbReference>
<dbReference type="PROSITE" id="PS50240">
    <property type="entry name" value="TRYPSIN_DOM"/>
    <property type="match status" value="1"/>
</dbReference>
<dbReference type="AlphaFoldDB" id="A0A7J7XJD5"/>
<dbReference type="InterPro" id="IPR043504">
    <property type="entry name" value="Peptidase_S1_PA_chymotrypsin"/>
</dbReference>
<dbReference type="PANTHER" id="PTHR24253">
    <property type="entry name" value="TRANSMEMBRANE PROTEASE SERINE"/>
    <property type="match status" value="1"/>
</dbReference>
<organism evidence="4 5">
    <name type="scientific">Myotis myotis</name>
    <name type="common">Greater mouse-eared bat</name>
    <name type="synonym">Vespertilio myotis</name>
    <dbReference type="NCBI Taxonomy" id="51298"/>
    <lineage>
        <taxon>Eukaryota</taxon>
        <taxon>Metazoa</taxon>
        <taxon>Chordata</taxon>
        <taxon>Craniata</taxon>
        <taxon>Vertebrata</taxon>
        <taxon>Euteleostomi</taxon>
        <taxon>Mammalia</taxon>
        <taxon>Eutheria</taxon>
        <taxon>Laurasiatheria</taxon>
        <taxon>Chiroptera</taxon>
        <taxon>Yangochiroptera</taxon>
        <taxon>Vespertilionidae</taxon>
        <taxon>Myotis</taxon>
    </lineage>
</organism>
<dbReference type="InterPro" id="IPR009003">
    <property type="entry name" value="Peptidase_S1_PA"/>
</dbReference>
<comment type="similarity">
    <text evidence="2">Belongs to the peptidase S1 family. CLIP subfamily.</text>
</comment>
<dbReference type="PROSITE" id="PS00135">
    <property type="entry name" value="TRYPSIN_SER"/>
    <property type="match status" value="1"/>
</dbReference>
<dbReference type="GO" id="GO:0004252">
    <property type="term" value="F:serine-type endopeptidase activity"/>
    <property type="evidence" value="ECO:0007669"/>
    <property type="project" value="InterPro"/>
</dbReference>
<dbReference type="PANTHER" id="PTHR24253:SF8">
    <property type="entry name" value="SERINE PROTEASE 52"/>
    <property type="match status" value="1"/>
</dbReference>
<dbReference type="SMART" id="SM00020">
    <property type="entry name" value="Tryp_SPc"/>
    <property type="match status" value="1"/>
</dbReference>
<name>A0A7J7XJD5_MYOMY</name>
<dbReference type="Gene3D" id="2.40.10.10">
    <property type="entry name" value="Trypsin-like serine proteases"/>
    <property type="match status" value="2"/>
</dbReference>